<dbReference type="OrthoDB" id="10255539at2759"/>
<gene>
    <name evidence="2" type="primary">SMC2_3</name>
    <name evidence="2" type="ORF">FOL47_005106</name>
</gene>
<proteinExistence type="predicted"/>
<dbReference type="SUPFAM" id="SSF52540">
    <property type="entry name" value="P-loop containing nucleoside triphosphate hydrolases"/>
    <property type="match status" value="1"/>
</dbReference>
<feature type="domain" description="RecF/RecN/SMC N-terminal" evidence="1">
    <location>
        <begin position="3"/>
        <end position="85"/>
    </location>
</feature>
<dbReference type="Gene3D" id="3.40.50.300">
    <property type="entry name" value="P-loop containing nucleotide triphosphate hydrolases"/>
    <property type="match status" value="1"/>
</dbReference>
<dbReference type="Pfam" id="PF02463">
    <property type="entry name" value="SMC_N"/>
    <property type="match status" value="1"/>
</dbReference>
<accession>A0A7J6KIH0</accession>
<feature type="non-terminal residue" evidence="2">
    <location>
        <position position="1"/>
    </location>
</feature>
<sequence length="85" mass="9175">MHIVQVVIDGFKSYSAHTVVGPFDPQFNAITGLNGTGKSNILDSICFVMGITNLKQVRATNLSELVYKQGQAGITKATVEITFDN</sequence>
<reference evidence="2 3" key="1">
    <citation type="submission" date="2020-04" db="EMBL/GenBank/DDBJ databases">
        <title>Perkinsus chesapeaki whole genome sequence.</title>
        <authorList>
            <person name="Bogema D.R."/>
        </authorList>
    </citation>
    <scope>NUCLEOTIDE SEQUENCE [LARGE SCALE GENOMIC DNA]</scope>
    <source>
        <strain evidence="2">ATCC PRA-425</strain>
    </source>
</reference>
<keyword evidence="3" id="KW-1185">Reference proteome</keyword>
<evidence type="ECO:0000313" key="2">
    <source>
        <dbReference type="EMBL" id="KAF4647083.1"/>
    </source>
</evidence>
<evidence type="ECO:0000259" key="1">
    <source>
        <dbReference type="Pfam" id="PF02463"/>
    </source>
</evidence>
<dbReference type="AlphaFoldDB" id="A0A7J6KIH0"/>
<organism evidence="2 3">
    <name type="scientific">Perkinsus chesapeaki</name>
    <name type="common">Clam parasite</name>
    <name type="synonym">Perkinsus andrewsi</name>
    <dbReference type="NCBI Taxonomy" id="330153"/>
    <lineage>
        <taxon>Eukaryota</taxon>
        <taxon>Sar</taxon>
        <taxon>Alveolata</taxon>
        <taxon>Perkinsozoa</taxon>
        <taxon>Perkinsea</taxon>
        <taxon>Perkinsida</taxon>
        <taxon>Perkinsidae</taxon>
        <taxon>Perkinsus</taxon>
    </lineage>
</organism>
<name>A0A7J6KIH0_PERCH</name>
<dbReference type="InterPro" id="IPR003395">
    <property type="entry name" value="RecF/RecN/SMC_N"/>
</dbReference>
<dbReference type="PANTHER" id="PTHR43977">
    <property type="entry name" value="STRUCTURAL MAINTENANCE OF CHROMOSOMES PROTEIN 3"/>
    <property type="match status" value="1"/>
</dbReference>
<dbReference type="EMBL" id="JAAPAO010002863">
    <property type="protein sequence ID" value="KAF4647083.1"/>
    <property type="molecule type" value="Genomic_DNA"/>
</dbReference>
<evidence type="ECO:0000313" key="3">
    <source>
        <dbReference type="Proteomes" id="UP000591131"/>
    </source>
</evidence>
<protein>
    <submittedName>
        <fullName evidence="2">Structural maintenance of chromosomes protein 2</fullName>
    </submittedName>
</protein>
<comment type="caution">
    <text evidence="2">The sequence shown here is derived from an EMBL/GenBank/DDBJ whole genome shotgun (WGS) entry which is preliminary data.</text>
</comment>
<dbReference type="InterPro" id="IPR027417">
    <property type="entry name" value="P-loop_NTPase"/>
</dbReference>
<dbReference type="Proteomes" id="UP000591131">
    <property type="component" value="Unassembled WGS sequence"/>
</dbReference>